<gene>
    <name evidence="1" type="ORF">BLA3211_07622</name>
</gene>
<evidence type="ECO:0000313" key="2">
    <source>
        <dbReference type="Proteomes" id="UP000494301"/>
    </source>
</evidence>
<dbReference type="RefSeq" id="WP_069301827.1">
    <property type="nucleotide sequence ID" value="NZ_CABWIL020000040.1"/>
</dbReference>
<dbReference type="AlphaFoldDB" id="A0A6J5JQ63"/>
<dbReference type="EMBL" id="CABWIL020000040">
    <property type="protein sequence ID" value="CAB3973669.1"/>
    <property type="molecule type" value="Genomic_DNA"/>
</dbReference>
<organism evidence="1 2">
    <name type="scientific">Burkholderia aenigmatica</name>
    <dbReference type="NCBI Taxonomy" id="2015348"/>
    <lineage>
        <taxon>Bacteria</taxon>
        <taxon>Pseudomonadati</taxon>
        <taxon>Pseudomonadota</taxon>
        <taxon>Betaproteobacteria</taxon>
        <taxon>Burkholderiales</taxon>
        <taxon>Burkholderiaceae</taxon>
        <taxon>Burkholderia</taxon>
        <taxon>Burkholderia cepacia complex</taxon>
    </lineage>
</organism>
<dbReference type="InterPro" id="IPR027417">
    <property type="entry name" value="P-loop_NTPase"/>
</dbReference>
<dbReference type="Proteomes" id="UP000494301">
    <property type="component" value="Unassembled WGS sequence"/>
</dbReference>
<protein>
    <submittedName>
        <fullName evidence="1">Uncharacterized protein</fullName>
    </submittedName>
</protein>
<proteinExistence type="predicted"/>
<dbReference type="SUPFAM" id="SSF52540">
    <property type="entry name" value="P-loop containing nucleoside triphosphate hydrolases"/>
    <property type="match status" value="1"/>
</dbReference>
<name>A0A6J5JQ63_9BURK</name>
<sequence length="156" mass="16872">MDRIILTPAIVADLVSDCLGTTKVLAIVGACQTGKTISLKQWTEACCAQGTARVAYVDCHTLLVKDKVEVAFEGQTRDAAVGHYPLFDLNGADIVVVDEPLQNRELVGRLFAHVEPSGSAFMHRLLVLPLQTEKAIDRFAIPRSAVRVYSVAGLPL</sequence>
<evidence type="ECO:0000313" key="1">
    <source>
        <dbReference type="EMBL" id="CAB3973669.1"/>
    </source>
</evidence>
<reference evidence="1 2" key="1">
    <citation type="submission" date="2020-04" db="EMBL/GenBank/DDBJ databases">
        <authorList>
            <person name="Depoorter E."/>
        </authorList>
    </citation>
    <scope>NUCLEOTIDE SEQUENCE [LARGE SCALE GENOMIC DNA]</scope>
    <source>
        <strain evidence="1 2">BCC0217</strain>
    </source>
</reference>
<accession>A0A6J5JQ63</accession>